<dbReference type="Pfam" id="PF12697">
    <property type="entry name" value="Abhydrolase_6"/>
    <property type="match status" value="1"/>
</dbReference>
<evidence type="ECO:0000256" key="1">
    <source>
        <dbReference type="ARBA" id="ARBA00022801"/>
    </source>
</evidence>
<dbReference type="OrthoDB" id="9808398at2"/>
<evidence type="ECO:0000313" key="3">
    <source>
        <dbReference type="EMBL" id="KAA5614714.1"/>
    </source>
</evidence>
<dbReference type="AlphaFoldDB" id="A0A5M6J2I1"/>
<dbReference type="Gene3D" id="3.40.50.1820">
    <property type="entry name" value="alpha/beta hydrolase"/>
    <property type="match status" value="1"/>
</dbReference>
<dbReference type="PANTHER" id="PTHR46118">
    <property type="entry name" value="PROTEIN ABHD11"/>
    <property type="match status" value="1"/>
</dbReference>
<reference evidence="3 4" key="1">
    <citation type="submission" date="2019-09" db="EMBL/GenBank/DDBJ databases">
        <title>Genome sequence of Rhodovastum atsumiense, a diverse member of the Acetobacteraceae family of non-sulfur purple photosynthetic bacteria.</title>
        <authorList>
            <person name="Meyer T."/>
            <person name="Kyndt J."/>
        </authorList>
    </citation>
    <scope>NUCLEOTIDE SEQUENCE [LARGE SCALE GENOMIC DNA]</scope>
    <source>
        <strain evidence="3 4">DSM 21279</strain>
    </source>
</reference>
<protein>
    <submittedName>
        <fullName evidence="3">Alpha/beta fold hydrolase</fullName>
    </submittedName>
</protein>
<evidence type="ECO:0000259" key="2">
    <source>
        <dbReference type="Pfam" id="PF12697"/>
    </source>
</evidence>
<dbReference type="EMBL" id="VWPK01000001">
    <property type="protein sequence ID" value="KAA5614714.1"/>
    <property type="molecule type" value="Genomic_DNA"/>
</dbReference>
<evidence type="ECO:0000313" key="4">
    <source>
        <dbReference type="Proteomes" id="UP000325255"/>
    </source>
</evidence>
<dbReference type="GO" id="GO:0052689">
    <property type="term" value="F:carboxylic ester hydrolase activity"/>
    <property type="evidence" value="ECO:0007669"/>
    <property type="project" value="TreeGrafter"/>
</dbReference>
<dbReference type="PRINTS" id="PR00111">
    <property type="entry name" value="ABHYDROLASE"/>
</dbReference>
<sequence length="261" mass="27397">MILHAAESGEGPPLVLLHGLFGQAANFGTVQRLLAAKARVIALDLRNHGASPHAPGMSYAEMAADVLETLRARDALPCTLAGHSMGGKVAMRTALQAPEAISRLLVSDIAPVRYPPAFRSYAEAMAAIPLRPGLSRAEADAALAAVVEAPGVRAFLLQNLRFGVTPAWRIDLAAITVALSGIEDWPPAEGLSYPGPALFVSGARSDYIRPEHRPAIRALFPAARFLAVKAAGHWVHADNPTGFAAVMEAFLHVGPTASTQG</sequence>
<keyword evidence="1 3" id="KW-0378">Hydrolase</keyword>
<dbReference type="SUPFAM" id="SSF53474">
    <property type="entry name" value="alpha/beta-Hydrolases"/>
    <property type="match status" value="1"/>
</dbReference>
<gene>
    <name evidence="3" type="ORF">F1189_00875</name>
</gene>
<dbReference type="InterPro" id="IPR029058">
    <property type="entry name" value="AB_hydrolase_fold"/>
</dbReference>
<comment type="caution">
    <text evidence="3">The sequence shown here is derived from an EMBL/GenBank/DDBJ whole genome shotgun (WGS) entry which is preliminary data.</text>
</comment>
<accession>A0A5M6J2I1</accession>
<feature type="domain" description="AB hydrolase-1" evidence="2">
    <location>
        <begin position="14"/>
        <end position="245"/>
    </location>
</feature>
<proteinExistence type="predicted"/>
<organism evidence="3 4">
    <name type="scientific">Rhodovastum atsumiense</name>
    <dbReference type="NCBI Taxonomy" id="504468"/>
    <lineage>
        <taxon>Bacteria</taxon>
        <taxon>Pseudomonadati</taxon>
        <taxon>Pseudomonadota</taxon>
        <taxon>Alphaproteobacteria</taxon>
        <taxon>Acetobacterales</taxon>
        <taxon>Acetobacteraceae</taxon>
        <taxon>Rhodovastum</taxon>
    </lineage>
</organism>
<dbReference type="Proteomes" id="UP000325255">
    <property type="component" value="Unassembled WGS sequence"/>
</dbReference>
<dbReference type="RefSeq" id="WP_150038522.1">
    <property type="nucleotide sequence ID" value="NZ_OW485601.1"/>
</dbReference>
<keyword evidence="4" id="KW-1185">Reference proteome</keyword>
<dbReference type="PANTHER" id="PTHR46118:SF4">
    <property type="entry name" value="PROTEIN ABHD11"/>
    <property type="match status" value="1"/>
</dbReference>
<name>A0A5M6J2I1_9PROT</name>
<dbReference type="InterPro" id="IPR000073">
    <property type="entry name" value="AB_hydrolase_1"/>
</dbReference>